<keyword evidence="2" id="KW-1185">Reference proteome</keyword>
<dbReference type="AlphaFoldDB" id="A0A1G8M181"/>
<name>A0A1G8M181_9NOCA</name>
<evidence type="ECO:0000313" key="2">
    <source>
        <dbReference type="Proteomes" id="UP000183263"/>
    </source>
</evidence>
<sequence length="226" mass="24398">MRIRTIVEAETTAAERMREWGYSDATPLFGGAGGGIDVYSSGAYAVVCWRGKSATAHDVERLYGARGLGRRDLLFFSGRGYDDDAYSYADSVGIALFEIDASGTAEPANDQARAVVEAARSRAAADTAPADAPPDPAESRSLLRRLEPAARVARSILRPVVAPLAAVGRAHWRILSAVFFTVLLVIAPFGSDMVALRVFATLVAVVGAPVCWFLAYQYRQTRARRR</sequence>
<gene>
    <name evidence="1" type="ORF">SAMN05444695_10976</name>
</gene>
<evidence type="ECO:0000313" key="1">
    <source>
        <dbReference type="EMBL" id="SDI61721.1"/>
    </source>
</evidence>
<proteinExistence type="predicted"/>
<accession>A0A1G8M181</accession>
<dbReference type="EMBL" id="FNDN01000009">
    <property type="protein sequence ID" value="SDI61721.1"/>
    <property type="molecule type" value="Genomic_DNA"/>
</dbReference>
<dbReference type="OrthoDB" id="3764233at2"/>
<organism evidence="1 2">
    <name type="scientific">Rhodococcus triatomae</name>
    <dbReference type="NCBI Taxonomy" id="300028"/>
    <lineage>
        <taxon>Bacteria</taxon>
        <taxon>Bacillati</taxon>
        <taxon>Actinomycetota</taxon>
        <taxon>Actinomycetes</taxon>
        <taxon>Mycobacteriales</taxon>
        <taxon>Nocardiaceae</taxon>
        <taxon>Rhodococcus</taxon>
    </lineage>
</organism>
<reference evidence="1 2" key="1">
    <citation type="submission" date="2016-10" db="EMBL/GenBank/DDBJ databases">
        <authorList>
            <person name="de Groot N.N."/>
        </authorList>
    </citation>
    <scope>NUCLEOTIDE SEQUENCE [LARGE SCALE GENOMIC DNA]</scope>
    <source>
        <strain evidence="1 2">DSM 44892</strain>
    </source>
</reference>
<dbReference type="Proteomes" id="UP000183263">
    <property type="component" value="Unassembled WGS sequence"/>
</dbReference>
<evidence type="ECO:0008006" key="3">
    <source>
        <dbReference type="Google" id="ProtNLM"/>
    </source>
</evidence>
<dbReference type="RefSeq" id="WP_072736890.1">
    <property type="nucleotide sequence ID" value="NZ_CP048813.1"/>
</dbReference>
<protein>
    <recommendedName>
        <fullName evidence="3">Restriction endonuclease</fullName>
    </recommendedName>
</protein>